<keyword evidence="2" id="KW-1185">Reference proteome</keyword>
<organism evidence="1 2">
    <name type="scientific">Eragrostis curvula</name>
    <name type="common">weeping love grass</name>
    <dbReference type="NCBI Taxonomy" id="38414"/>
    <lineage>
        <taxon>Eukaryota</taxon>
        <taxon>Viridiplantae</taxon>
        <taxon>Streptophyta</taxon>
        <taxon>Embryophyta</taxon>
        <taxon>Tracheophyta</taxon>
        <taxon>Spermatophyta</taxon>
        <taxon>Magnoliopsida</taxon>
        <taxon>Liliopsida</taxon>
        <taxon>Poales</taxon>
        <taxon>Poaceae</taxon>
        <taxon>PACMAD clade</taxon>
        <taxon>Chloridoideae</taxon>
        <taxon>Eragrostideae</taxon>
        <taxon>Eragrostidinae</taxon>
        <taxon>Eragrostis</taxon>
    </lineage>
</organism>
<evidence type="ECO:0000313" key="1">
    <source>
        <dbReference type="EMBL" id="TVU37916.1"/>
    </source>
</evidence>
<name>A0A5J9VQW5_9POAL</name>
<protein>
    <submittedName>
        <fullName evidence="1">Uncharacterized protein</fullName>
    </submittedName>
</protein>
<accession>A0A5J9VQW5</accession>
<comment type="caution">
    <text evidence="1">The sequence shown here is derived from an EMBL/GenBank/DDBJ whole genome shotgun (WGS) entry which is preliminary data.</text>
</comment>
<feature type="non-terminal residue" evidence="1">
    <location>
        <position position="1"/>
    </location>
</feature>
<reference evidence="1 2" key="1">
    <citation type="journal article" date="2019" name="Sci. Rep.">
        <title>A high-quality genome of Eragrostis curvula grass provides insights into Poaceae evolution and supports new strategies to enhance forage quality.</title>
        <authorList>
            <person name="Carballo J."/>
            <person name="Santos B.A.C.M."/>
            <person name="Zappacosta D."/>
            <person name="Garbus I."/>
            <person name="Selva J.P."/>
            <person name="Gallo C.A."/>
            <person name="Diaz A."/>
            <person name="Albertini E."/>
            <person name="Caccamo M."/>
            <person name="Echenique V."/>
        </authorList>
    </citation>
    <scope>NUCLEOTIDE SEQUENCE [LARGE SCALE GENOMIC DNA]</scope>
    <source>
        <strain evidence="2">cv. Victoria</strain>
        <tissue evidence="1">Leaf</tissue>
    </source>
</reference>
<dbReference type="Gramene" id="TVU37916">
    <property type="protein sequence ID" value="TVU37916"/>
    <property type="gene ID" value="EJB05_11260"/>
</dbReference>
<gene>
    <name evidence="1" type="ORF">EJB05_11260</name>
</gene>
<dbReference type="Proteomes" id="UP000324897">
    <property type="component" value="Chromosome 4"/>
</dbReference>
<dbReference type="EMBL" id="RWGY01000007">
    <property type="protein sequence ID" value="TVU37916.1"/>
    <property type="molecule type" value="Genomic_DNA"/>
</dbReference>
<evidence type="ECO:0000313" key="2">
    <source>
        <dbReference type="Proteomes" id="UP000324897"/>
    </source>
</evidence>
<proteinExistence type="predicted"/>
<sequence>MGKDYESISVKCNYLFHGNLMVDVMLQNARIKEAWALDKLWLGVHGGDAGEVSSSQVPAICANIIYRYANLGATVNHCIGTDLWAAMKPTSNSGILSIIKRLVPLAWWSYLLSRSGLETKMEMGIRLGLWRLGMVPPRRNSASTHKVRPNWSAHITVLSASGKQSTFHWSLRARKVKVGALI</sequence>
<dbReference type="AlphaFoldDB" id="A0A5J9VQW5"/>